<dbReference type="SUPFAM" id="SSF53474">
    <property type="entry name" value="alpha/beta-Hydrolases"/>
    <property type="match status" value="1"/>
</dbReference>
<keyword evidence="3" id="KW-1185">Reference proteome</keyword>
<dbReference type="InterPro" id="IPR029058">
    <property type="entry name" value="AB_hydrolase_fold"/>
</dbReference>
<protein>
    <recommendedName>
        <fullName evidence="1">Serine aminopeptidase S33 domain-containing protein</fullName>
    </recommendedName>
</protein>
<dbReference type="GO" id="GO:0047372">
    <property type="term" value="F:monoacylglycerol lipase activity"/>
    <property type="evidence" value="ECO:0007669"/>
    <property type="project" value="TreeGrafter"/>
</dbReference>
<gene>
    <name evidence="2" type="ORF">DL546_003540</name>
</gene>
<evidence type="ECO:0000313" key="3">
    <source>
        <dbReference type="Proteomes" id="UP000275385"/>
    </source>
</evidence>
<comment type="caution">
    <text evidence="2">The sequence shown here is derived from an EMBL/GenBank/DDBJ whole genome shotgun (WGS) entry which is preliminary data.</text>
</comment>
<dbReference type="PANTHER" id="PTHR43798">
    <property type="entry name" value="MONOACYLGLYCEROL LIPASE"/>
    <property type="match status" value="1"/>
</dbReference>
<organism evidence="2 3">
    <name type="scientific">Coniochaeta pulveracea</name>
    <dbReference type="NCBI Taxonomy" id="177199"/>
    <lineage>
        <taxon>Eukaryota</taxon>
        <taxon>Fungi</taxon>
        <taxon>Dikarya</taxon>
        <taxon>Ascomycota</taxon>
        <taxon>Pezizomycotina</taxon>
        <taxon>Sordariomycetes</taxon>
        <taxon>Sordariomycetidae</taxon>
        <taxon>Coniochaetales</taxon>
        <taxon>Coniochaetaceae</taxon>
        <taxon>Coniochaeta</taxon>
    </lineage>
</organism>
<name>A0A420XY73_9PEZI</name>
<evidence type="ECO:0000259" key="1">
    <source>
        <dbReference type="Pfam" id="PF12146"/>
    </source>
</evidence>
<dbReference type="InterPro" id="IPR000073">
    <property type="entry name" value="AB_hydrolase_1"/>
</dbReference>
<accession>A0A420XY73</accession>
<dbReference type="PRINTS" id="PR00111">
    <property type="entry name" value="ABHYDROLASE"/>
</dbReference>
<evidence type="ECO:0000313" key="2">
    <source>
        <dbReference type="EMBL" id="RKU40595.1"/>
    </source>
</evidence>
<dbReference type="STRING" id="177199.A0A420XY73"/>
<proteinExistence type="predicted"/>
<dbReference type="Pfam" id="PF12146">
    <property type="entry name" value="Hydrolase_4"/>
    <property type="match status" value="1"/>
</dbReference>
<dbReference type="InterPro" id="IPR050266">
    <property type="entry name" value="AB_hydrolase_sf"/>
</dbReference>
<dbReference type="Proteomes" id="UP000275385">
    <property type="component" value="Unassembled WGS sequence"/>
</dbReference>
<dbReference type="InterPro" id="IPR022742">
    <property type="entry name" value="Hydrolase_4"/>
</dbReference>
<dbReference type="OrthoDB" id="408373at2759"/>
<dbReference type="Gene3D" id="3.40.50.1820">
    <property type="entry name" value="alpha/beta hydrolase"/>
    <property type="match status" value="1"/>
</dbReference>
<reference evidence="2 3" key="1">
    <citation type="submission" date="2018-08" db="EMBL/GenBank/DDBJ databases">
        <title>Draft genome of the lignicolous fungus Coniochaeta pulveracea.</title>
        <authorList>
            <person name="Borstlap C.J."/>
            <person name="De Witt R.N."/>
            <person name="Botha A."/>
            <person name="Volschenk H."/>
        </authorList>
    </citation>
    <scope>NUCLEOTIDE SEQUENCE [LARGE SCALE GENOMIC DNA]</scope>
    <source>
        <strain evidence="2 3">CAB683</strain>
    </source>
</reference>
<dbReference type="GO" id="GO:0046464">
    <property type="term" value="P:acylglycerol catabolic process"/>
    <property type="evidence" value="ECO:0007669"/>
    <property type="project" value="TreeGrafter"/>
</dbReference>
<dbReference type="PANTHER" id="PTHR43798:SF33">
    <property type="entry name" value="HYDROLASE, PUTATIVE (AFU_ORTHOLOGUE AFUA_2G14860)-RELATED"/>
    <property type="match status" value="1"/>
</dbReference>
<feature type="domain" description="Serine aminopeptidase S33" evidence="1">
    <location>
        <begin position="64"/>
        <end position="194"/>
    </location>
</feature>
<sequence>MSLLKNLTEQPQPLKSPLSTILALPKDHQDKLDYRPDEFPGARDIPTPYGSIRTYEFGAETGPKVLLVHGISTTCQSLSHIAHSLARTGYRVLLFDLFGRGFSDSPPDLPHDARLYVSQILLVLASSSIFSKGEKMRVVGYSMGGGIAVNFCATFPNLVESCVLLAPAGFVERASYGTAKNVMLGSALVPEWAVQKLARGTLVKGLKPKEDKVGGKGKELDGEGEEEDVSLLEKLLAGEPGIGLGEAEVGYQKVAVGDQSLAARSHRYKAWMTDHHPGFLPAYLSCCRVGPISDQDDAYRQLGKTGVPTGFVFAKKDDKIFERYYFEKALPLLQGEDNKPFWKVVGGDHHFVMTHPSEVVAAIFEFWKQVQSSR</sequence>
<dbReference type="AlphaFoldDB" id="A0A420XY73"/>
<dbReference type="GO" id="GO:0016020">
    <property type="term" value="C:membrane"/>
    <property type="evidence" value="ECO:0007669"/>
    <property type="project" value="TreeGrafter"/>
</dbReference>
<dbReference type="EMBL" id="QVQW01000098">
    <property type="protein sequence ID" value="RKU40595.1"/>
    <property type="molecule type" value="Genomic_DNA"/>
</dbReference>